<evidence type="ECO:0000313" key="2">
    <source>
        <dbReference type="EMBL" id="MFC5988577.1"/>
    </source>
</evidence>
<dbReference type="InterPro" id="IPR003779">
    <property type="entry name" value="CMD-like"/>
</dbReference>
<evidence type="ECO:0000313" key="3">
    <source>
        <dbReference type="Proteomes" id="UP001596250"/>
    </source>
</evidence>
<sequence length="117" mass="12639">MDKHMADEKVMAYRIGVGHMKDQLPDLVEAYHHFTGRCFQEGELSLKDKHLIALGISLTSNNEVCTFNHVREALSSGATPKQVLETVAVAAALGGGHAMSQGVTRVQQALDQSGSIH</sequence>
<dbReference type="RefSeq" id="WP_379896050.1">
    <property type="nucleotide sequence ID" value="NZ_CBCSCT010000011.1"/>
</dbReference>
<protein>
    <submittedName>
        <fullName evidence="2">Carboxymuconolactone decarboxylase family protein</fullName>
    </submittedName>
</protein>
<feature type="domain" description="Carboxymuconolactone decarboxylase-like" evidence="1">
    <location>
        <begin position="25"/>
        <end position="102"/>
    </location>
</feature>
<organism evidence="2 3">
    <name type="scientific">Marinicrinis lubricantis</name>
    <dbReference type="NCBI Taxonomy" id="2086470"/>
    <lineage>
        <taxon>Bacteria</taxon>
        <taxon>Bacillati</taxon>
        <taxon>Bacillota</taxon>
        <taxon>Bacilli</taxon>
        <taxon>Bacillales</taxon>
        <taxon>Paenibacillaceae</taxon>
    </lineage>
</organism>
<reference evidence="3" key="1">
    <citation type="journal article" date="2019" name="Int. J. Syst. Evol. Microbiol.">
        <title>The Global Catalogue of Microorganisms (GCM) 10K type strain sequencing project: providing services to taxonomists for standard genome sequencing and annotation.</title>
        <authorList>
            <consortium name="The Broad Institute Genomics Platform"/>
            <consortium name="The Broad Institute Genome Sequencing Center for Infectious Disease"/>
            <person name="Wu L."/>
            <person name="Ma J."/>
        </authorList>
    </citation>
    <scope>NUCLEOTIDE SEQUENCE [LARGE SCALE GENOMIC DNA]</scope>
    <source>
        <strain evidence="3">CCM 8749</strain>
    </source>
</reference>
<gene>
    <name evidence="2" type="ORF">ACFPXP_19410</name>
</gene>
<comment type="caution">
    <text evidence="2">The sequence shown here is derived from an EMBL/GenBank/DDBJ whole genome shotgun (WGS) entry which is preliminary data.</text>
</comment>
<proteinExistence type="predicted"/>
<dbReference type="Pfam" id="PF02627">
    <property type="entry name" value="CMD"/>
    <property type="match status" value="1"/>
</dbReference>
<dbReference type="Gene3D" id="1.20.1290.10">
    <property type="entry name" value="AhpD-like"/>
    <property type="match status" value="1"/>
</dbReference>
<name>A0ABW1ITX8_9BACL</name>
<accession>A0ABW1ITX8</accession>
<evidence type="ECO:0000259" key="1">
    <source>
        <dbReference type="Pfam" id="PF02627"/>
    </source>
</evidence>
<keyword evidence="3" id="KW-1185">Reference proteome</keyword>
<dbReference type="EMBL" id="JBHSQV010000182">
    <property type="protein sequence ID" value="MFC5988577.1"/>
    <property type="molecule type" value="Genomic_DNA"/>
</dbReference>
<dbReference type="PANTHER" id="PTHR33930:SF2">
    <property type="entry name" value="BLR3452 PROTEIN"/>
    <property type="match status" value="1"/>
</dbReference>
<dbReference type="SUPFAM" id="SSF69118">
    <property type="entry name" value="AhpD-like"/>
    <property type="match status" value="1"/>
</dbReference>
<dbReference type="Proteomes" id="UP001596250">
    <property type="component" value="Unassembled WGS sequence"/>
</dbReference>
<dbReference type="InterPro" id="IPR029032">
    <property type="entry name" value="AhpD-like"/>
</dbReference>
<dbReference type="PANTHER" id="PTHR33930">
    <property type="entry name" value="ALKYL HYDROPEROXIDE REDUCTASE AHPD"/>
    <property type="match status" value="1"/>
</dbReference>